<dbReference type="RefSeq" id="WP_200171122.1">
    <property type="nucleotide sequence ID" value="NZ_BAABKQ010000001.1"/>
</dbReference>
<feature type="domain" description="DUF2470" evidence="1">
    <location>
        <begin position="169"/>
        <end position="240"/>
    </location>
</feature>
<dbReference type="Proteomes" id="UP001500839">
    <property type="component" value="Unassembled WGS sequence"/>
</dbReference>
<proteinExistence type="predicted"/>
<evidence type="ECO:0000259" key="1">
    <source>
        <dbReference type="Pfam" id="PF10615"/>
    </source>
</evidence>
<evidence type="ECO:0000313" key="2">
    <source>
        <dbReference type="EMBL" id="GAA4804966.1"/>
    </source>
</evidence>
<dbReference type="Gene3D" id="3.20.180.10">
    <property type="entry name" value="PNP-oxidase-like"/>
    <property type="match status" value="1"/>
</dbReference>
<name>A0ABP9C4Q4_9ACTN</name>
<sequence length="260" mass="27821">MQAAPTAAETICSALVRPGLTTLALDAEGDECGNDTETLTQPTLQHPLDTGALALLLPGTTTPYTDDGHTPTGVLEITDHLVLGADRPVRSVTWLAGYLELLAPAAQRRMAVEIAETRPHEGLLDLGHSAVLAVLWPTSAVLADTHGIDVVDPTDLCTARADPFCLMEDAWLTHMELAHGDILAGLTRRLPPELRGNRVRPLAIDSHGITLRVAESLADDSGTTDVRMPFGRTVRDPLELGRAVRTLARCPHPVEITAVR</sequence>
<reference evidence="3" key="1">
    <citation type="journal article" date="2019" name="Int. J. Syst. Evol. Microbiol.">
        <title>The Global Catalogue of Microorganisms (GCM) 10K type strain sequencing project: providing services to taxonomists for standard genome sequencing and annotation.</title>
        <authorList>
            <consortium name="The Broad Institute Genomics Platform"/>
            <consortium name="The Broad Institute Genome Sequencing Center for Infectious Disease"/>
            <person name="Wu L."/>
            <person name="Ma J."/>
        </authorList>
    </citation>
    <scope>NUCLEOTIDE SEQUENCE [LARGE SCALE GENOMIC DNA]</scope>
    <source>
        <strain evidence="3">JCM 18542</strain>
    </source>
</reference>
<comment type="caution">
    <text evidence="2">The sequence shown here is derived from an EMBL/GenBank/DDBJ whole genome shotgun (WGS) entry which is preliminary data.</text>
</comment>
<dbReference type="InterPro" id="IPR019595">
    <property type="entry name" value="DUF2470"/>
</dbReference>
<evidence type="ECO:0000313" key="3">
    <source>
        <dbReference type="Proteomes" id="UP001500839"/>
    </source>
</evidence>
<keyword evidence="3" id="KW-1185">Reference proteome</keyword>
<protein>
    <recommendedName>
        <fullName evidence="1">DUF2470 domain-containing protein</fullName>
    </recommendedName>
</protein>
<dbReference type="EMBL" id="BAABKQ010000001">
    <property type="protein sequence ID" value="GAA4804966.1"/>
    <property type="molecule type" value="Genomic_DNA"/>
</dbReference>
<dbReference type="InterPro" id="IPR037119">
    <property type="entry name" value="Haem_oxidase_HugZ-like_sf"/>
</dbReference>
<dbReference type="Pfam" id="PF10615">
    <property type="entry name" value="DUF2470"/>
    <property type="match status" value="1"/>
</dbReference>
<accession>A0ABP9C4Q4</accession>
<dbReference type="SUPFAM" id="SSF50475">
    <property type="entry name" value="FMN-binding split barrel"/>
    <property type="match status" value="1"/>
</dbReference>
<gene>
    <name evidence="2" type="ORF">GCM10023353_04560</name>
</gene>
<organism evidence="2 3">
    <name type="scientific">Tomitella cavernea</name>
    <dbReference type="NCBI Taxonomy" id="1387982"/>
    <lineage>
        <taxon>Bacteria</taxon>
        <taxon>Bacillati</taxon>
        <taxon>Actinomycetota</taxon>
        <taxon>Actinomycetes</taxon>
        <taxon>Mycobacteriales</taxon>
        <taxon>Tomitella</taxon>
    </lineage>
</organism>